<dbReference type="PANTHER" id="PTHR43280">
    <property type="entry name" value="ARAC-FAMILY TRANSCRIPTIONAL REGULATOR"/>
    <property type="match status" value="1"/>
</dbReference>
<dbReference type="Proteomes" id="UP000182624">
    <property type="component" value="Unassembled WGS sequence"/>
</dbReference>
<dbReference type="InterPro" id="IPR018060">
    <property type="entry name" value="HTH_AraC"/>
</dbReference>
<dbReference type="InterPro" id="IPR020449">
    <property type="entry name" value="Tscrpt_reg_AraC-type_HTH"/>
</dbReference>
<feature type="domain" description="HTH araC/xylS-type" evidence="4">
    <location>
        <begin position="180"/>
        <end position="278"/>
    </location>
</feature>
<dbReference type="Pfam" id="PF12833">
    <property type="entry name" value="HTH_18"/>
    <property type="match status" value="1"/>
</dbReference>
<dbReference type="PANTHER" id="PTHR43280:SF2">
    <property type="entry name" value="HTH-TYPE TRANSCRIPTIONAL REGULATOR EXSA"/>
    <property type="match status" value="1"/>
</dbReference>
<evidence type="ECO:0000256" key="2">
    <source>
        <dbReference type="ARBA" id="ARBA00023125"/>
    </source>
</evidence>
<dbReference type="GO" id="GO:0043565">
    <property type="term" value="F:sequence-specific DNA binding"/>
    <property type="evidence" value="ECO:0007669"/>
    <property type="project" value="InterPro"/>
</dbReference>
<accession>A0A1I5XQA7</accession>
<dbReference type="AlphaFoldDB" id="A0A1I5XQA7"/>
<evidence type="ECO:0000256" key="1">
    <source>
        <dbReference type="ARBA" id="ARBA00023015"/>
    </source>
</evidence>
<dbReference type="PROSITE" id="PS00041">
    <property type="entry name" value="HTH_ARAC_FAMILY_1"/>
    <property type="match status" value="1"/>
</dbReference>
<keyword evidence="1" id="KW-0805">Transcription regulation</keyword>
<sequence length="283" mass="32371">MKSSEKYVSRDSEYFFHYASATAQKLFFYPVVAGRFTYLPGYELSRERYDSYLMIIVETGELTACISGKECIVYPGQILLINCYEPHSYKSLVKTTISWIHFDGNMSKDFYEAIINSKGNILTPQNLQPIKSLCHKIIESMNESKNKCSEGDYSLMIHNLLNLMLTSENTQIIGNSENFQKVLSYINDHFSENISIDELSGIAGLTSYYFLRAFKKKTGVTPHQFIIDTRLSSAKYYLSSTDMSISDIAEKVGFSDESAFCQSFKKKNGTTPLKYRRGENYEI</sequence>
<dbReference type="InterPro" id="IPR037923">
    <property type="entry name" value="HTH-like"/>
</dbReference>
<dbReference type="Gene3D" id="2.60.120.10">
    <property type="entry name" value="Jelly Rolls"/>
    <property type="match status" value="1"/>
</dbReference>
<dbReference type="SMART" id="SM00342">
    <property type="entry name" value="HTH_ARAC"/>
    <property type="match status" value="1"/>
</dbReference>
<evidence type="ECO:0000256" key="3">
    <source>
        <dbReference type="ARBA" id="ARBA00023163"/>
    </source>
</evidence>
<organism evidence="5 6">
    <name type="scientific">Butyrivibrio proteoclasticus</name>
    <dbReference type="NCBI Taxonomy" id="43305"/>
    <lineage>
        <taxon>Bacteria</taxon>
        <taxon>Bacillati</taxon>
        <taxon>Bacillota</taxon>
        <taxon>Clostridia</taxon>
        <taxon>Lachnospirales</taxon>
        <taxon>Lachnospiraceae</taxon>
        <taxon>Butyrivibrio</taxon>
    </lineage>
</organism>
<protein>
    <submittedName>
        <fullName evidence="5">Transcriptional regulator, AraC family</fullName>
    </submittedName>
</protein>
<dbReference type="GO" id="GO:0003700">
    <property type="term" value="F:DNA-binding transcription factor activity"/>
    <property type="evidence" value="ECO:0007669"/>
    <property type="project" value="InterPro"/>
</dbReference>
<dbReference type="InterPro" id="IPR009057">
    <property type="entry name" value="Homeodomain-like_sf"/>
</dbReference>
<keyword evidence="3" id="KW-0804">Transcription</keyword>
<proteinExistence type="predicted"/>
<dbReference type="SUPFAM" id="SSF46689">
    <property type="entry name" value="Homeodomain-like"/>
    <property type="match status" value="2"/>
</dbReference>
<gene>
    <name evidence="5" type="ORF">SAMN04487928_1368</name>
</gene>
<keyword evidence="2" id="KW-0238">DNA-binding</keyword>
<keyword evidence="6" id="KW-1185">Reference proteome</keyword>
<evidence type="ECO:0000259" key="4">
    <source>
        <dbReference type="PROSITE" id="PS01124"/>
    </source>
</evidence>
<dbReference type="EMBL" id="FOXO01000036">
    <property type="protein sequence ID" value="SFQ34142.1"/>
    <property type="molecule type" value="Genomic_DNA"/>
</dbReference>
<dbReference type="InterPro" id="IPR014710">
    <property type="entry name" value="RmlC-like_jellyroll"/>
</dbReference>
<dbReference type="PROSITE" id="PS01124">
    <property type="entry name" value="HTH_ARAC_FAMILY_2"/>
    <property type="match status" value="1"/>
</dbReference>
<dbReference type="InterPro" id="IPR003313">
    <property type="entry name" value="AraC-bd"/>
</dbReference>
<name>A0A1I5XQA7_9FIRM</name>
<reference evidence="6" key="1">
    <citation type="submission" date="2016-10" db="EMBL/GenBank/DDBJ databases">
        <authorList>
            <person name="Varghese N."/>
            <person name="Submissions S."/>
        </authorList>
    </citation>
    <scope>NUCLEOTIDE SEQUENCE [LARGE SCALE GENOMIC DNA]</scope>
    <source>
        <strain evidence="6">P18</strain>
    </source>
</reference>
<dbReference type="RefSeq" id="WP_074891383.1">
    <property type="nucleotide sequence ID" value="NZ_FOXO01000036.1"/>
</dbReference>
<dbReference type="InterPro" id="IPR018062">
    <property type="entry name" value="HTH_AraC-typ_CS"/>
</dbReference>
<dbReference type="SUPFAM" id="SSF51215">
    <property type="entry name" value="Regulatory protein AraC"/>
    <property type="match status" value="1"/>
</dbReference>
<evidence type="ECO:0000313" key="5">
    <source>
        <dbReference type="EMBL" id="SFQ34142.1"/>
    </source>
</evidence>
<dbReference type="Pfam" id="PF02311">
    <property type="entry name" value="AraC_binding"/>
    <property type="match status" value="1"/>
</dbReference>
<dbReference type="PRINTS" id="PR00032">
    <property type="entry name" value="HTHARAC"/>
</dbReference>
<evidence type="ECO:0000313" key="6">
    <source>
        <dbReference type="Proteomes" id="UP000182624"/>
    </source>
</evidence>
<dbReference type="Gene3D" id="1.10.10.60">
    <property type="entry name" value="Homeodomain-like"/>
    <property type="match status" value="2"/>
</dbReference>